<dbReference type="InterPro" id="IPR047122">
    <property type="entry name" value="Trans-enoyl_RdTase-like"/>
</dbReference>
<dbReference type="InterPro" id="IPR036291">
    <property type="entry name" value="NAD(P)-bd_dom_sf"/>
</dbReference>
<protein>
    <recommendedName>
        <fullName evidence="1">Enoyl reductase (ER) domain-containing protein</fullName>
    </recommendedName>
</protein>
<dbReference type="PANTHER" id="PTHR45348">
    <property type="entry name" value="HYPOTHETICAL OXIDOREDUCTASE (EUROFUNG)"/>
    <property type="match status" value="1"/>
</dbReference>
<reference evidence="2 3" key="1">
    <citation type="journal article" date="2019" name="BMC Genomics">
        <title>Chromosome level assembly and comparative genome analysis confirm lager-brewing yeasts originated from a single hybridization.</title>
        <authorList>
            <person name="Salazar A.N."/>
            <person name="Gorter de Vries A.R."/>
            <person name="van den Broek M."/>
            <person name="Brouwers N."/>
            <person name="de la Torre Cortes P."/>
            <person name="Kuijpers N.G.A."/>
            <person name="Daran J.G."/>
            <person name="Abeel T."/>
        </authorList>
    </citation>
    <scope>NUCLEOTIDE SEQUENCE [LARGE SCALE GENOMIC DNA]</scope>
    <source>
        <strain evidence="2 3">CBS 1483</strain>
    </source>
</reference>
<dbReference type="Pfam" id="PF08240">
    <property type="entry name" value="ADH_N"/>
    <property type="match status" value="1"/>
</dbReference>
<dbReference type="InterPro" id="IPR013149">
    <property type="entry name" value="ADH-like_C"/>
</dbReference>
<proteinExistence type="predicted"/>
<dbReference type="CDD" id="cd08249">
    <property type="entry name" value="enoyl_reductase_like"/>
    <property type="match status" value="1"/>
</dbReference>
<sequence length="376" mass="41163">MSASIPETMKAVVIENGKAVVKQDIPIPELEEGFVLIKTVAVAGNPTDWKHIDFKIGPQGALLGCDAAGQIVKLGPNVDAARFAIGDYIYGVIHGASVRFPSNGAFAEYSAISSETAYKPAREFRLCGKDKLPEGPVKSLEGAVSLPVSLTTAGMILTHSFGLDMTWKPSKAQRDQPILFWGGATAVGQMLIQLAKKLNGFSKIIVVASRKHEKLLKEYGADELFDYHDADVIEQIKKKYNNIPYLVDCVSNTETIQQVYKCAADDLDATVVQLNVLTEKDIKEEDRRQNVSIEGTVLYLIGGNDVPFGTFTLPADPEYKEAAIKFIKFINPKINDGEIHHIPVKVYKNGLDDIPQLLDDIKHGRNSGEKLVAVLK</sequence>
<evidence type="ECO:0000313" key="3">
    <source>
        <dbReference type="Proteomes" id="UP000501346"/>
    </source>
</evidence>
<dbReference type="InterPro" id="IPR013154">
    <property type="entry name" value="ADH-like_N"/>
</dbReference>
<name>A0A6C1DZB5_SACPS</name>
<dbReference type="Pfam" id="PF00107">
    <property type="entry name" value="ADH_zinc_N"/>
    <property type="match status" value="1"/>
</dbReference>
<gene>
    <name evidence="2" type="ORF">GRS66_004400</name>
</gene>
<dbReference type="Proteomes" id="UP000501346">
    <property type="component" value="Chromosome ScXIV"/>
</dbReference>
<dbReference type="Gene3D" id="3.40.50.720">
    <property type="entry name" value="NAD(P)-binding Rossmann-like Domain"/>
    <property type="match status" value="1"/>
</dbReference>
<dbReference type="SUPFAM" id="SSF51735">
    <property type="entry name" value="NAD(P)-binding Rossmann-fold domains"/>
    <property type="match status" value="1"/>
</dbReference>
<accession>A0A6C1DZB5</accession>
<dbReference type="GO" id="GO:0016651">
    <property type="term" value="F:oxidoreductase activity, acting on NAD(P)H"/>
    <property type="evidence" value="ECO:0007669"/>
    <property type="project" value="InterPro"/>
</dbReference>
<dbReference type="SMART" id="SM00829">
    <property type="entry name" value="PKS_ER"/>
    <property type="match status" value="1"/>
</dbReference>
<dbReference type="PANTHER" id="PTHR45348:SF2">
    <property type="entry name" value="ZINC-TYPE ALCOHOL DEHYDROGENASE-LIKE PROTEIN C2E1P3.01"/>
    <property type="match status" value="1"/>
</dbReference>
<evidence type="ECO:0000259" key="1">
    <source>
        <dbReference type="SMART" id="SM00829"/>
    </source>
</evidence>
<dbReference type="InterPro" id="IPR020843">
    <property type="entry name" value="ER"/>
</dbReference>
<feature type="domain" description="Enoyl reductase (ER)" evidence="1">
    <location>
        <begin position="17"/>
        <end position="373"/>
    </location>
</feature>
<organism evidence="2 3">
    <name type="scientific">Saccharomyces pastorianus</name>
    <name type="common">Lager yeast</name>
    <name type="synonym">Saccharomyces cerevisiae x Saccharomyces eubayanus</name>
    <dbReference type="NCBI Taxonomy" id="27292"/>
    <lineage>
        <taxon>Eukaryota</taxon>
        <taxon>Fungi</taxon>
        <taxon>Dikarya</taxon>
        <taxon>Ascomycota</taxon>
        <taxon>Saccharomycotina</taxon>
        <taxon>Saccharomycetes</taxon>
        <taxon>Saccharomycetales</taxon>
        <taxon>Saccharomycetaceae</taxon>
        <taxon>Saccharomyces</taxon>
    </lineage>
</organism>
<evidence type="ECO:0000313" key="2">
    <source>
        <dbReference type="EMBL" id="QID82000.1"/>
    </source>
</evidence>
<dbReference type="InterPro" id="IPR011032">
    <property type="entry name" value="GroES-like_sf"/>
</dbReference>
<dbReference type="Gene3D" id="3.90.180.10">
    <property type="entry name" value="Medium-chain alcohol dehydrogenases, catalytic domain"/>
    <property type="match status" value="1"/>
</dbReference>
<dbReference type="EMBL" id="CP048995">
    <property type="protein sequence ID" value="QID82000.1"/>
    <property type="molecule type" value="Genomic_DNA"/>
</dbReference>
<dbReference type="OrthoDB" id="9992527at2759"/>
<dbReference type="SUPFAM" id="SSF50129">
    <property type="entry name" value="GroES-like"/>
    <property type="match status" value="1"/>
</dbReference>
<dbReference type="AlphaFoldDB" id="A0A6C1DZB5"/>
<keyword evidence="3" id="KW-1185">Reference proteome</keyword>